<evidence type="ECO:0000259" key="2">
    <source>
        <dbReference type="Pfam" id="PF19051"/>
    </source>
</evidence>
<dbReference type="Gene3D" id="3.40.50.720">
    <property type="entry name" value="NAD(P)-binding Rossmann-like Domain"/>
    <property type="match status" value="1"/>
</dbReference>
<dbReference type="InterPro" id="IPR050463">
    <property type="entry name" value="Gfo/Idh/MocA_oxidrdct_glycsds"/>
</dbReference>
<dbReference type="InterPro" id="IPR000683">
    <property type="entry name" value="Gfo/Idh/MocA-like_OxRdtase_N"/>
</dbReference>
<feature type="domain" description="Gfo/Idh/MocA-like oxidoreductase N-terminal" evidence="1">
    <location>
        <begin position="5"/>
        <end position="125"/>
    </location>
</feature>
<accession>A0A382WRU7</accession>
<dbReference type="InterPro" id="IPR043906">
    <property type="entry name" value="Gfo/Idh/MocA_OxRdtase_bact_C"/>
</dbReference>
<sequence>MDKLSVAFIGMGGQIQGHVANILNQGQHVAAFCDVDKRQIDNSKKRHGNKVNKVKEYEDYRELIEKEKSVNAVVIATPDHWHAPICSAAMKAGKHVYCEKPLTHTIKEARELRELTKTSKVVTQTGNQGSASSNLRRSMELIAADVFGPIREIHVWHPKHNWPSGGVRPASSDPVPKGLNWDFWCGTAPVRPFKESIYHPAKWRGWYDFGNGFIGDFCCHSFNLALR</sequence>
<dbReference type="EMBL" id="UINC01162029">
    <property type="protein sequence ID" value="SVD61557.1"/>
    <property type="molecule type" value="Genomic_DNA"/>
</dbReference>
<evidence type="ECO:0008006" key="4">
    <source>
        <dbReference type="Google" id="ProtNLM"/>
    </source>
</evidence>
<dbReference type="Pfam" id="PF19051">
    <property type="entry name" value="GFO_IDH_MocA_C2"/>
    <property type="match status" value="1"/>
</dbReference>
<dbReference type="PANTHER" id="PTHR43818">
    <property type="entry name" value="BCDNA.GH03377"/>
    <property type="match status" value="1"/>
</dbReference>
<dbReference type="GO" id="GO:0000166">
    <property type="term" value="F:nucleotide binding"/>
    <property type="evidence" value="ECO:0007669"/>
    <property type="project" value="InterPro"/>
</dbReference>
<protein>
    <recommendedName>
        <fullName evidence="4">Gfo/Idh/MocA-like oxidoreductase N-terminal domain-containing protein</fullName>
    </recommendedName>
</protein>
<reference evidence="3" key="1">
    <citation type="submission" date="2018-05" db="EMBL/GenBank/DDBJ databases">
        <authorList>
            <person name="Lanie J.A."/>
            <person name="Ng W.-L."/>
            <person name="Kazmierczak K.M."/>
            <person name="Andrzejewski T.M."/>
            <person name="Davidsen T.M."/>
            <person name="Wayne K.J."/>
            <person name="Tettelin H."/>
            <person name="Glass J.I."/>
            <person name="Rusch D."/>
            <person name="Podicherti R."/>
            <person name="Tsui H.-C.T."/>
            <person name="Winkler M.E."/>
        </authorList>
    </citation>
    <scope>NUCLEOTIDE SEQUENCE</scope>
</reference>
<feature type="non-terminal residue" evidence="3">
    <location>
        <position position="227"/>
    </location>
</feature>
<dbReference type="PANTHER" id="PTHR43818:SF10">
    <property type="entry name" value="NADH-DEPENDENT DEHYDROGENASE-RELATED"/>
    <property type="match status" value="1"/>
</dbReference>
<dbReference type="InterPro" id="IPR036291">
    <property type="entry name" value="NAD(P)-bd_dom_sf"/>
</dbReference>
<organism evidence="3">
    <name type="scientific">marine metagenome</name>
    <dbReference type="NCBI Taxonomy" id="408172"/>
    <lineage>
        <taxon>unclassified sequences</taxon>
        <taxon>metagenomes</taxon>
        <taxon>ecological metagenomes</taxon>
    </lineage>
</organism>
<dbReference type="AlphaFoldDB" id="A0A382WRU7"/>
<dbReference type="SUPFAM" id="SSF55347">
    <property type="entry name" value="Glyceraldehyde-3-phosphate dehydrogenase-like, C-terminal domain"/>
    <property type="match status" value="1"/>
</dbReference>
<proteinExistence type="predicted"/>
<dbReference type="SUPFAM" id="SSF51735">
    <property type="entry name" value="NAD(P)-binding Rossmann-fold domains"/>
    <property type="match status" value="1"/>
</dbReference>
<evidence type="ECO:0000259" key="1">
    <source>
        <dbReference type="Pfam" id="PF01408"/>
    </source>
</evidence>
<dbReference type="Pfam" id="PF01408">
    <property type="entry name" value="GFO_IDH_MocA"/>
    <property type="match status" value="1"/>
</dbReference>
<gene>
    <name evidence="3" type="ORF">METZ01_LOCUS414411</name>
</gene>
<name>A0A382WRU7_9ZZZZ</name>
<evidence type="ECO:0000313" key="3">
    <source>
        <dbReference type="EMBL" id="SVD61557.1"/>
    </source>
</evidence>
<feature type="domain" description="Gfo/Idh/MocA-like oxidoreductase bacterial type C-terminal" evidence="2">
    <location>
        <begin position="159"/>
        <end position="221"/>
    </location>
</feature>